<feature type="transmembrane region" description="Helical" evidence="1">
    <location>
        <begin position="103"/>
        <end position="122"/>
    </location>
</feature>
<dbReference type="PANTHER" id="PTHR30336:SF18">
    <property type="entry name" value="MEMBRANE PROTEIN"/>
    <property type="match status" value="1"/>
</dbReference>
<keyword evidence="1" id="KW-1133">Transmembrane helix</keyword>
<feature type="transmembrane region" description="Helical" evidence="1">
    <location>
        <begin position="63"/>
        <end position="91"/>
    </location>
</feature>
<feature type="domain" description="DUF218" evidence="2">
    <location>
        <begin position="173"/>
        <end position="322"/>
    </location>
</feature>
<comment type="caution">
    <text evidence="3">The sequence shown here is derived from an EMBL/GenBank/DDBJ whole genome shotgun (WGS) entry which is preliminary data.</text>
</comment>
<keyword evidence="4" id="KW-1185">Reference proteome</keyword>
<dbReference type="InterPro" id="IPR003848">
    <property type="entry name" value="DUF218"/>
</dbReference>
<evidence type="ECO:0000313" key="4">
    <source>
        <dbReference type="Proteomes" id="UP000051162"/>
    </source>
</evidence>
<dbReference type="GO" id="GO:0043164">
    <property type="term" value="P:Gram-negative-bacterium-type cell wall biogenesis"/>
    <property type="evidence" value="ECO:0007669"/>
    <property type="project" value="TreeGrafter"/>
</dbReference>
<sequence length="348" mass="39395">MAFHIPAVWYWVWVIPVSLGGIFAWRYQRNKTRLSNGLWFSAAFYTFLAALAMTILGTNNGPLIAISLIAFVVILMAIGVTFALQAFLLLWNAWIVWHREQHTVANMLTLGLGIFFLILPWLDRLAGRVLPRSLDAFLVAVVNLSLLYVAFWFYNYLTMLVIYQFNRPRLNQDYIVVLGAGLLNGNQVSPLLKQRIDRGLRFYRRQLTKTGHPVKMIFSGGQGSDETVAEGQAMRDYAISQGLPADDAIAETRSRTTLENMQFSRALMTTTARPPRVIFVSNNYHIYRAGMIAQQAGLRADGIGSRTARFFLPNAVLREYIAVFVRNKRWHLVAFGGILVMSGLLAWL</sequence>
<dbReference type="InterPro" id="IPR014729">
    <property type="entry name" value="Rossmann-like_a/b/a_fold"/>
</dbReference>
<name>A0A0R1K1R0_9LACO</name>
<feature type="transmembrane region" description="Helical" evidence="1">
    <location>
        <begin position="37"/>
        <end position="56"/>
    </location>
</feature>
<evidence type="ECO:0000313" key="3">
    <source>
        <dbReference type="EMBL" id="KRK77437.1"/>
    </source>
</evidence>
<dbReference type="InterPro" id="IPR051599">
    <property type="entry name" value="Cell_Envelope_Assoc"/>
</dbReference>
<dbReference type="CDD" id="cd06259">
    <property type="entry name" value="YdcF-like"/>
    <property type="match status" value="1"/>
</dbReference>
<dbReference type="Proteomes" id="UP000051162">
    <property type="component" value="Unassembled WGS sequence"/>
</dbReference>
<dbReference type="Pfam" id="PF02698">
    <property type="entry name" value="DUF218"/>
    <property type="match status" value="1"/>
</dbReference>
<keyword evidence="1" id="KW-0812">Transmembrane</keyword>
<dbReference type="PANTHER" id="PTHR30336">
    <property type="entry name" value="INNER MEMBRANE PROTEIN, PROBABLE PERMEASE"/>
    <property type="match status" value="1"/>
</dbReference>
<dbReference type="GO" id="GO:0000270">
    <property type="term" value="P:peptidoglycan metabolic process"/>
    <property type="evidence" value="ECO:0007669"/>
    <property type="project" value="TreeGrafter"/>
</dbReference>
<gene>
    <name evidence="3" type="ORF">FD30_GL001952</name>
</gene>
<dbReference type="EMBL" id="AZDT01000006">
    <property type="protein sequence ID" value="KRK77437.1"/>
    <property type="molecule type" value="Genomic_DNA"/>
</dbReference>
<dbReference type="PATRIC" id="fig|1423773.3.peg.1998"/>
<proteinExistence type="predicted"/>
<organism evidence="3 4">
    <name type="scientific">Levilactobacillus namurensis DSM 19117</name>
    <dbReference type="NCBI Taxonomy" id="1423773"/>
    <lineage>
        <taxon>Bacteria</taxon>
        <taxon>Bacillati</taxon>
        <taxon>Bacillota</taxon>
        <taxon>Bacilli</taxon>
        <taxon>Lactobacillales</taxon>
        <taxon>Lactobacillaceae</taxon>
        <taxon>Levilactobacillus</taxon>
    </lineage>
</organism>
<feature type="transmembrane region" description="Helical" evidence="1">
    <location>
        <begin position="7"/>
        <end position="25"/>
    </location>
</feature>
<feature type="transmembrane region" description="Helical" evidence="1">
    <location>
        <begin position="330"/>
        <end position="347"/>
    </location>
</feature>
<dbReference type="GO" id="GO:0005886">
    <property type="term" value="C:plasma membrane"/>
    <property type="evidence" value="ECO:0007669"/>
    <property type="project" value="TreeGrafter"/>
</dbReference>
<protein>
    <submittedName>
        <fullName evidence="3">Integral membrane protein</fullName>
    </submittedName>
</protein>
<dbReference type="STRING" id="1423773.FD30_GL001952"/>
<dbReference type="Gene3D" id="3.40.50.620">
    <property type="entry name" value="HUPs"/>
    <property type="match status" value="1"/>
</dbReference>
<reference evidence="3 4" key="1">
    <citation type="journal article" date="2015" name="Genome Announc.">
        <title>Expanding the biotechnology potential of lactobacilli through comparative genomics of 213 strains and associated genera.</title>
        <authorList>
            <person name="Sun Z."/>
            <person name="Harris H.M."/>
            <person name="McCann A."/>
            <person name="Guo C."/>
            <person name="Argimon S."/>
            <person name="Zhang W."/>
            <person name="Yang X."/>
            <person name="Jeffery I.B."/>
            <person name="Cooney J.C."/>
            <person name="Kagawa T.F."/>
            <person name="Liu W."/>
            <person name="Song Y."/>
            <person name="Salvetti E."/>
            <person name="Wrobel A."/>
            <person name="Rasinkangas P."/>
            <person name="Parkhill J."/>
            <person name="Rea M.C."/>
            <person name="O'Sullivan O."/>
            <person name="Ritari J."/>
            <person name="Douillard F.P."/>
            <person name="Paul Ross R."/>
            <person name="Yang R."/>
            <person name="Briner A.E."/>
            <person name="Felis G.E."/>
            <person name="de Vos W.M."/>
            <person name="Barrangou R."/>
            <person name="Klaenhammer T.R."/>
            <person name="Caufield P.W."/>
            <person name="Cui Y."/>
            <person name="Zhang H."/>
            <person name="O'Toole P.W."/>
        </authorList>
    </citation>
    <scope>NUCLEOTIDE SEQUENCE [LARGE SCALE GENOMIC DNA]</scope>
    <source>
        <strain evidence="3 4">DSM 19117</strain>
    </source>
</reference>
<evidence type="ECO:0000259" key="2">
    <source>
        <dbReference type="Pfam" id="PF02698"/>
    </source>
</evidence>
<evidence type="ECO:0000256" key="1">
    <source>
        <dbReference type="SAM" id="Phobius"/>
    </source>
</evidence>
<accession>A0A0R1K1R0</accession>
<feature type="transmembrane region" description="Helical" evidence="1">
    <location>
        <begin position="134"/>
        <end position="154"/>
    </location>
</feature>
<dbReference type="AlphaFoldDB" id="A0A0R1K1R0"/>
<keyword evidence="1" id="KW-0472">Membrane</keyword>